<keyword evidence="5" id="KW-0378">Hydrolase</keyword>
<dbReference type="PANTHER" id="PTHR31737">
    <property type="entry name" value="PROTEIN TOS1"/>
    <property type="match status" value="1"/>
</dbReference>
<proteinExistence type="inferred from homology"/>
<evidence type="ECO:0000256" key="3">
    <source>
        <dbReference type="ARBA" id="ARBA00012780"/>
    </source>
</evidence>
<accession>Q75A62</accession>
<dbReference type="Pfam" id="PF10287">
    <property type="entry name" value="YJL171C_Tos1_C"/>
    <property type="match status" value="1"/>
</dbReference>
<evidence type="ECO:0000259" key="11">
    <source>
        <dbReference type="Pfam" id="PF10290"/>
    </source>
</evidence>
<protein>
    <recommendedName>
        <fullName evidence="3">glucan endo-1,3-beta-D-glucosidase</fullName>
        <ecNumber evidence="3">3.2.1.39</ecNumber>
    </recommendedName>
</protein>
<dbReference type="AlphaFoldDB" id="Q75A62"/>
<dbReference type="GO" id="GO:0042973">
    <property type="term" value="F:glucan endo-1,3-beta-D-glucosidase activity"/>
    <property type="evidence" value="ECO:0007669"/>
    <property type="project" value="UniProtKB-EC"/>
</dbReference>
<keyword evidence="7" id="KW-0961">Cell wall biogenesis/degradation</keyword>
<evidence type="ECO:0000256" key="1">
    <source>
        <dbReference type="ARBA" id="ARBA00000382"/>
    </source>
</evidence>
<feature type="domain" description="Cell wall protein YJL171C/Tos1 N-terminal" evidence="11">
    <location>
        <begin position="35"/>
        <end position="96"/>
    </location>
</feature>
<evidence type="ECO:0000256" key="2">
    <source>
        <dbReference type="ARBA" id="ARBA00006055"/>
    </source>
</evidence>
<evidence type="ECO:0000313" key="12">
    <source>
        <dbReference type="EMBL" id="AAS51976.1"/>
    </source>
</evidence>
<feature type="compositionally biased region" description="Low complexity" evidence="8">
    <location>
        <begin position="237"/>
        <end position="257"/>
    </location>
</feature>
<feature type="compositionally biased region" description="Basic residues" evidence="8">
    <location>
        <begin position="108"/>
        <end position="120"/>
    </location>
</feature>
<feature type="region of interest" description="Disordered" evidence="8">
    <location>
        <begin position="149"/>
        <end position="259"/>
    </location>
</feature>
<evidence type="ECO:0000256" key="4">
    <source>
        <dbReference type="ARBA" id="ARBA00022729"/>
    </source>
</evidence>
<dbReference type="InterPro" id="IPR018805">
    <property type="entry name" value="YJL171C/Tos1_C"/>
</dbReference>
<dbReference type="GO" id="GO:0009277">
    <property type="term" value="C:fungal-type cell wall"/>
    <property type="evidence" value="ECO:0000318"/>
    <property type="project" value="GO_Central"/>
</dbReference>
<evidence type="ECO:0000259" key="10">
    <source>
        <dbReference type="Pfam" id="PF10287"/>
    </source>
</evidence>
<dbReference type="Proteomes" id="UP000000591">
    <property type="component" value="Chromosome IV"/>
</dbReference>
<feature type="chain" id="PRO_5004286517" description="glucan endo-1,3-beta-D-glucosidase" evidence="9">
    <location>
        <begin position="20"/>
        <end position="501"/>
    </location>
</feature>
<dbReference type="InParanoid" id="Q75A62"/>
<evidence type="ECO:0000256" key="7">
    <source>
        <dbReference type="ARBA" id="ARBA00023316"/>
    </source>
</evidence>
<feature type="domain" description="Cell wall protein YJL171C/Tos1 C-terminal" evidence="10">
    <location>
        <begin position="260"/>
        <end position="490"/>
    </location>
</feature>
<dbReference type="PANTHER" id="PTHR31737:SF2">
    <property type="entry name" value="PROTEIN TOS1"/>
    <property type="match status" value="1"/>
</dbReference>
<gene>
    <name evidence="12" type="ORF">AGOS_ADR056W</name>
</gene>
<name>Q75A62_EREGS</name>
<dbReference type="RefSeq" id="NP_984152.1">
    <property type="nucleotide sequence ID" value="NM_209505.1"/>
</dbReference>
<dbReference type="GO" id="GO:0071555">
    <property type="term" value="P:cell wall organization"/>
    <property type="evidence" value="ECO:0007669"/>
    <property type="project" value="UniProtKB-KW"/>
</dbReference>
<feature type="compositionally biased region" description="Low complexity" evidence="8">
    <location>
        <begin position="189"/>
        <end position="213"/>
    </location>
</feature>
<dbReference type="STRING" id="284811.Q75A62"/>
<reference evidence="12 13" key="1">
    <citation type="journal article" date="2004" name="Science">
        <title>The Ashbya gossypii genome as a tool for mapping the ancient Saccharomyces cerevisiae genome.</title>
        <authorList>
            <person name="Dietrich F.S."/>
            <person name="Voegeli S."/>
            <person name="Brachat S."/>
            <person name="Lerch A."/>
            <person name="Gates K."/>
            <person name="Steiner S."/>
            <person name="Mohr C."/>
            <person name="Pohlmann R."/>
            <person name="Luedi P."/>
            <person name="Choi S."/>
            <person name="Wing R.A."/>
            <person name="Flavier A."/>
            <person name="Gaffney T.D."/>
            <person name="Philippsen P."/>
        </authorList>
    </citation>
    <scope>NUCLEOTIDE SEQUENCE [LARGE SCALE GENOMIC DNA]</scope>
    <source>
        <strain evidence="13">ATCC 10895 / CBS 109.51 / FGSC 9923 / NRRL Y-1056</strain>
    </source>
</reference>
<dbReference type="FunCoup" id="Q75A62">
    <property type="interactions" value="61"/>
</dbReference>
<evidence type="ECO:0000256" key="6">
    <source>
        <dbReference type="ARBA" id="ARBA00023295"/>
    </source>
</evidence>
<keyword evidence="4 9" id="KW-0732">Signal</keyword>
<evidence type="ECO:0000313" key="13">
    <source>
        <dbReference type="Proteomes" id="UP000000591"/>
    </source>
</evidence>
<feature type="signal peptide" evidence="9">
    <location>
        <begin position="1"/>
        <end position="19"/>
    </location>
</feature>
<dbReference type="KEGG" id="ago:AGOS_ADR056W"/>
<dbReference type="Pfam" id="PF10290">
    <property type="entry name" value="YJL171C_Tos1_N"/>
    <property type="match status" value="1"/>
</dbReference>
<dbReference type="InterPro" id="IPR018807">
    <property type="entry name" value="YJL171C/Tos1_N"/>
</dbReference>
<dbReference type="EMBL" id="AE016817">
    <property type="protein sequence ID" value="AAS51976.1"/>
    <property type="molecule type" value="Genomic_DNA"/>
</dbReference>
<keyword evidence="6" id="KW-0326">Glycosidase</keyword>
<dbReference type="eggNOG" id="ENOG502QSI7">
    <property type="taxonomic scope" value="Eukaryota"/>
</dbReference>
<comment type="catalytic activity">
    <reaction evidence="1">
        <text>Hydrolysis of (1-&gt;3)-beta-D-glucosidic linkages in (1-&gt;3)-beta-D-glucans.</text>
        <dbReference type="EC" id="3.2.1.39"/>
    </reaction>
</comment>
<feature type="compositionally biased region" description="Low complexity" evidence="8">
    <location>
        <begin position="149"/>
        <end position="182"/>
    </location>
</feature>
<organism evidence="12 13">
    <name type="scientific">Eremothecium gossypii (strain ATCC 10895 / CBS 109.51 / FGSC 9923 / NRRL Y-1056)</name>
    <name type="common">Yeast</name>
    <name type="synonym">Ashbya gossypii</name>
    <dbReference type="NCBI Taxonomy" id="284811"/>
    <lineage>
        <taxon>Eukaryota</taxon>
        <taxon>Fungi</taxon>
        <taxon>Dikarya</taxon>
        <taxon>Ascomycota</taxon>
        <taxon>Saccharomycotina</taxon>
        <taxon>Saccharomycetes</taxon>
        <taxon>Saccharomycetales</taxon>
        <taxon>Saccharomycetaceae</taxon>
        <taxon>Eremothecium</taxon>
    </lineage>
</organism>
<dbReference type="EC" id="3.2.1.39" evidence="3"/>
<evidence type="ECO:0000256" key="9">
    <source>
        <dbReference type="SAM" id="SignalP"/>
    </source>
</evidence>
<keyword evidence="13" id="KW-1185">Reference proteome</keyword>
<comment type="similarity">
    <text evidence="2">Belongs to the PGA52 family.</text>
</comment>
<evidence type="ECO:0000256" key="5">
    <source>
        <dbReference type="ARBA" id="ARBA00022801"/>
    </source>
</evidence>
<sequence length="501" mass="52998">MKLSTVVAGGLLAAQQVLGDCDFIGGNYYCSKAENIRYANVGYSGTYLDVTSMDEKSCKCKQRKLEFSGSLSPLDQELTVHFRGPLRLKQFGVYYPAGSDGGSEQKPGHKHNSGHKHKPGHDHDKRAVHYVHVTSTVYVKGGAHAETPVAAAPASTSEPAKAVESAPAPLSESAPAPLLESAPAPPSKSAPAPSLESAPSSSLSSLSQSASPSSKEEGKGGLHSFLTKVFGDHGHKQSSSSTSSAAQASSTGAGSSSVSGWKRVAHYTPGSTDNCTFFNHQGGKGSGTWSQCFGNSISFASSDGRSGASNPTPLDDVTFKSNEEIMIFSGASCKDKSLGDCGFHRDKIPAYHGFGGATKMFVFEFTMPSDEHGNDYNQDMPAIWLLNAKIPRTLQYGDSSCSCWKTGCGEMDLFEVLSKGSKYMISHIHDGQGNDGYNVGGGGSQDYFERPLQRPMKAAVIFDGENSNVHIVEVDGDFEASLSASTVQNWISKEGTVAMLP</sequence>
<evidence type="ECO:0000256" key="8">
    <source>
        <dbReference type="SAM" id="MobiDB-lite"/>
    </source>
</evidence>
<dbReference type="HOGENOM" id="CLU_030276_0_0_1"/>
<feature type="region of interest" description="Disordered" evidence="8">
    <location>
        <begin position="97"/>
        <end position="126"/>
    </location>
</feature>
<dbReference type="GeneID" id="4620301"/>
<dbReference type="OMA" id="NQDMPAI"/>
<dbReference type="OrthoDB" id="118256at2759"/>
<reference evidence="13" key="2">
    <citation type="journal article" date="2013" name="G3 (Bethesda)">
        <title>Genomes of Ashbya fungi isolated from insects reveal four mating-type loci, numerous translocations, lack of transposons, and distinct gene duplications.</title>
        <authorList>
            <person name="Dietrich F.S."/>
            <person name="Voegeli S."/>
            <person name="Kuo S."/>
            <person name="Philippsen P."/>
        </authorList>
    </citation>
    <scope>GENOME REANNOTATION</scope>
    <source>
        <strain evidence="13">ATCC 10895 / CBS 109.51 / FGSC 9923 / NRRL Y-1056</strain>
    </source>
</reference>